<comment type="caution">
    <text evidence="3">The sequence shown here is derived from an EMBL/GenBank/DDBJ whole genome shotgun (WGS) entry which is preliminary data.</text>
</comment>
<gene>
    <name evidence="3" type="primary">xre</name>
    <name evidence="3" type="ORF">GCM10007111_32030</name>
</gene>
<dbReference type="RefSeq" id="WP_188943766.1">
    <property type="nucleotide sequence ID" value="NZ_BMPN01000005.1"/>
</dbReference>
<evidence type="ECO:0000259" key="2">
    <source>
        <dbReference type="PROSITE" id="PS50943"/>
    </source>
</evidence>
<dbReference type="Gene3D" id="1.10.260.40">
    <property type="entry name" value="lambda repressor-like DNA-binding domains"/>
    <property type="match status" value="1"/>
</dbReference>
<evidence type="ECO:0000313" key="3">
    <source>
        <dbReference type="EMBL" id="GGJ67761.1"/>
    </source>
</evidence>
<evidence type="ECO:0000256" key="1">
    <source>
        <dbReference type="ARBA" id="ARBA00023125"/>
    </source>
</evidence>
<dbReference type="PROSITE" id="PS50943">
    <property type="entry name" value="HTH_CROC1"/>
    <property type="match status" value="1"/>
</dbReference>
<dbReference type="InterPro" id="IPR010982">
    <property type="entry name" value="Lambda_DNA-bd_dom_sf"/>
</dbReference>
<keyword evidence="4" id="KW-1185">Reference proteome</keyword>
<dbReference type="PANTHER" id="PTHR46558:SF14">
    <property type="entry name" value="HTH-TYPE TRANSCRIPTIONAL REGULATOR ANSR"/>
    <property type="match status" value="1"/>
</dbReference>
<dbReference type="InterPro" id="IPR001387">
    <property type="entry name" value="Cro/C1-type_HTH"/>
</dbReference>
<evidence type="ECO:0000313" key="4">
    <source>
        <dbReference type="Proteomes" id="UP000634435"/>
    </source>
</evidence>
<accession>A0ABQ2DQN4</accession>
<dbReference type="EMBL" id="BMPN01000005">
    <property type="protein sequence ID" value="GGJ67761.1"/>
    <property type="molecule type" value="Genomic_DNA"/>
</dbReference>
<proteinExistence type="predicted"/>
<keyword evidence="1" id="KW-0238">DNA-binding</keyword>
<dbReference type="PANTHER" id="PTHR46558">
    <property type="entry name" value="TRACRIPTIONAL REGULATORY PROTEIN-RELATED-RELATED"/>
    <property type="match status" value="1"/>
</dbReference>
<name>A0ABQ2DQN4_9BACI</name>
<dbReference type="CDD" id="cd00093">
    <property type="entry name" value="HTH_XRE"/>
    <property type="match status" value="1"/>
</dbReference>
<feature type="domain" description="HTH cro/C1-type" evidence="2">
    <location>
        <begin position="7"/>
        <end position="61"/>
    </location>
</feature>
<dbReference type="Pfam" id="PF01381">
    <property type="entry name" value="HTH_3"/>
    <property type="match status" value="1"/>
</dbReference>
<dbReference type="SUPFAM" id="SSF47413">
    <property type="entry name" value="lambda repressor-like DNA-binding domains"/>
    <property type="match status" value="1"/>
</dbReference>
<dbReference type="SMART" id="SM00530">
    <property type="entry name" value="HTH_XRE"/>
    <property type="match status" value="1"/>
</dbReference>
<reference evidence="4" key="1">
    <citation type="journal article" date="2019" name="Int. J. Syst. Evol. Microbiol.">
        <title>The Global Catalogue of Microorganisms (GCM) 10K type strain sequencing project: providing services to taxonomists for standard genome sequencing and annotation.</title>
        <authorList>
            <consortium name="The Broad Institute Genomics Platform"/>
            <consortium name="The Broad Institute Genome Sequencing Center for Infectious Disease"/>
            <person name="Wu L."/>
            <person name="Ma J."/>
        </authorList>
    </citation>
    <scope>NUCLEOTIDE SEQUENCE [LARGE SCALE GENOMIC DNA]</scope>
    <source>
        <strain evidence="4">JCM 30071</strain>
    </source>
</reference>
<organism evidence="3 4">
    <name type="scientific">Virgibacillus kapii</name>
    <dbReference type="NCBI Taxonomy" id="1638645"/>
    <lineage>
        <taxon>Bacteria</taxon>
        <taxon>Bacillati</taxon>
        <taxon>Bacillota</taxon>
        <taxon>Bacilli</taxon>
        <taxon>Bacillales</taxon>
        <taxon>Bacillaceae</taxon>
        <taxon>Virgibacillus</taxon>
    </lineage>
</organism>
<protein>
    <submittedName>
        <fullName evidence="3">HTH-type transcriptional regulator Xre</fullName>
    </submittedName>
</protein>
<dbReference type="Proteomes" id="UP000634435">
    <property type="component" value="Unassembled WGS sequence"/>
</dbReference>
<sequence length="115" mass="13708">MNYGERLKKIREVKGFKQIDVAKKLGIKNNTLSGYEASNRQPDFDTLKKLADLYEVSIDFIITGNEDNNSPDEMWREFLDPKTQIFFKDLENAPEEKIDELIRFWEFIQERDKKK</sequence>